<dbReference type="Proteomes" id="UP000828390">
    <property type="component" value="Unassembled WGS sequence"/>
</dbReference>
<keyword evidence="3" id="KW-1185">Reference proteome</keyword>
<dbReference type="PANTHER" id="PTHR36867:SF1">
    <property type="entry name" value="RIKEN CDNA 2610318N02 GENE"/>
    <property type="match status" value="1"/>
</dbReference>
<dbReference type="EMBL" id="JAIWYP010000001">
    <property type="protein sequence ID" value="KAH3889749.1"/>
    <property type="molecule type" value="Genomic_DNA"/>
</dbReference>
<dbReference type="AlphaFoldDB" id="A0A9D4N9L2"/>
<organism evidence="2 3">
    <name type="scientific">Dreissena polymorpha</name>
    <name type="common">Zebra mussel</name>
    <name type="synonym">Mytilus polymorpha</name>
    <dbReference type="NCBI Taxonomy" id="45954"/>
    <lineage>
        <taxon>Eukaryota</taxon>
        <taxon>Metazoa</taxon>
        <taxon>Spiralia</taxon>
        <taxon>Lophotrochozoa</taxon>
        <taxon>Mollusca</taxon>
        <taxon>Bivalvia</taxon>
        <taxon>Autobranchia</taxon>
        <taxon>Heteroconchia</taxon>
        <taxon>Euheterodonta</taxon>
        <taxon>Imparidentia</taxon>
        <taxon>Neoheterodontei</taxon>
        <taxon>Myida</taxon>
        <taxon>Dreissenoidea</taxon>
        <taxon>Dreissenidae</taxon>
        <taxon>Dreissena</taxon>
    </lineage>
</organism>
<dbReference type="OrthoDB" id="9836384at2759"/>
<evidence type="ECO:0000256" key="1">
    <source>
        <dbReference type="SAM" id="MobiDB-lite"/>
    </source>
</evidence>
<reference evidence="2" key="1">
    <citation type="journal article" date="2019" name="bioRxiv">
        <title>The Genome of the Zebra Mussel, Dreissena polymorpha: A Resource for Invasive Species Research.</title>
        <authorList>
            <person name="McCartney M.A."/>
            <person name="Auch B."/>
            <person name="Kono T."/>
            <person name="Mallez S."/>
            <person name="Zhang Y."/>
            <person name="Obille A."/>
            <person name="Becker A."/>
            <person name="Abrahante J.E."/>
            <person name="Garbe J."/>
            <person name="Badalamenti J.P."/>
            <person name="Herman A."/>
            <person name="Mangelson H."/>
            <person name="Liachko I."/>
            <person name="Sullivan S."/>
            <person name="Sone E.D."/>
            <person name="Koren S."/>
            <person name="Silverstein K.A.T."/>
            <person name="Beckman K.B."/>
            <person name="Gohl D.M."/>
        </authorList>
    </citation>
    <scope>NUCLEOTIDE SEQUENCE</scope>
    <source>
        <strain evidence="2">Duluth1</strain>
        <tissue evidence="2">Whole animal</tissue>
    </source>
</reference>
<evidence type="ECO:0000313" key="3">
    <source>
        <dbReference type="Proteomes" id="UP000828390"/>
    </source>
</evidence>
<feature type="compositionally biased region" description="Pro residues" evidence="1">
    <location>
        <begin position="170"/>
        <end position="181"/>
    </location>
</feature>
<feature type="region of interest" description="Disordered" evidence="1">
    <location>
        <begin position="1"/>
        <end position="24"/>
    </location>
</feature>
<reference evidence="2" key="2">
    <citation type="submission" date="2020-11" db="EMBL/GenBank/DDBJ databases">
        <authorList>
            <person name="McCartney M.A."/>
            <person name="Auch B."/>
            <person name="Kono T."/>
            <person name="Mallez S."/>
            <person name="Becker A."/>
            <person name="Gohl D.M."/>
            <person name="Silverstein K.A.T."/>
            <person name="Koren S."/>
            <person name="Bechman K.B."/>
            <person name="Herman A."/>
            <person name="Abrahante J.E."/>
            <person name="Garbe J."/>
        </authorList>
    </citation>
    <scope>NUCLEOTIDE SEQUENCE</scope>
    <source>
        <strain evidence="2">Duluth1</strain>
        <tissue evidence="2">Whole animal</tissue>
    </source>
</reference>
<feature type="compositionally biased region" description="Basic and acidic residues" evidence="1">
    <location>
        <begin position="130"/>
        <end position="145"/>
    </location>
</feature>
<evidence type="ECO:0000313" key="2">
    <source>
        <dbReference type="EMBL" id="KAH3889749.1"/>
    </source>
</evidence>
<feature type="compositionally biased region" description="Pro residues" evidence="1">
    <location>
        <begin position="1"/>
        <end position="11"/>
    </location>
</feature>
<accession>A0A9D4N9L2</accession>
<protein>
    <submittedName>
        <fullName evidence="2">Uncharacterized protein</fullName>
    </submittedName>
</protein>
<gene>
    <name evidence="2" type="ORF">DPMN_013811</name>
</gene>
<comment type="caution">
    <text evidence="2">The sequence shown here is derived from an EMBL/GenBank/DDBJ whole genome shotgun (WGS) entry which is preliminary data.</text>
</comment>
<dbReference type="PANTHER" id="PTHR36867">
    <property type="entry name" value="MCG131172, ISOFORM CRA_A"/>
    <property type="match status" value="1"/>
</dbReference>
<sequence length="311" mass="34442">MSSDPTAPPAPGVEDGEEFDDPRKAGMLYCTPLSVLEFEEQAEKETEKAINELMGYLDGHKEQFTDLLRKKKRQDLENGGLISFVRVKVCDIIHGNNSPLLRVTEKERDQKLDELKRNMTKAFEYSLETKGRRVSKRLEEKKQKGFDASNGKVPNDKAAAGQQKTRGTMAPPPPPPPPPIPGENALTTTPKGLSLSRKPFTPIENRIQEFKTPQTFKTRKLDDILGATPSVDTSLTSLHEELMSSNPWKRLKCVGENRSPGGTPMAAKRSNSNIPSEPLHIALVNKFKNVRSPSPNTSLNVTANSLEGFTP</sequence>
<name>A0A9D4N9L2_DREPO</name>
<proteinExistence type="predicted"/>
<feature type="region of interest" description="Disordered" evidence="1">
    <location>
        <begin position="130"/>
        <end position="197"/>
    </location>
</feature>